<name>A0AAN3MAQ1_ECOLX</name>
<comment type="caution">
    <text evidence="1">The sequence shown here is derived from an EMBL/GenBank/DDBJ whole genome shotgun (WGS) entry which is preliminary data.</text>
</comment>
<organism evidence="1 2">
    <name type="scientific">Escherichia coli MS 85-1</name>
    <dbReference type="NCBI Taxonomy" id="679202"/>
    <lineage>
        <taxon>Bacteria</taxon>
        <taxon>Pseudomonadati</taxon>
        <taxon>Pseudomonadota</taxon>
        <taxon>Gammaproteobacteria</taxon>
        <taxon>Enterobacterales</taxon>
        <taxon>Enterobacteriaceae</taxon>
        <taxon>Escherichia</taxon>
    </lineage>
</organism>
<proteinExistence type="predicted"/>
<dbReference type="EMBL" id="ADWQ01000008">
    <property type="protein sequence ID" value="EFU35743.1"/>
    <property type="molecule type" value="Genomic_DNA"/>
</dbReference>
<dbReference type="AlphaFoldDB" id="A0AAN3MAQ1"/>
<sequence length="45" mass="5027">MTSFNPACITGILLITIPFLQHPGNIFPPHPLSKNHDGLFRIFIP</sequence>
<protein>
    <submittedName>
        <fullName evidence="1">Uncharacterized protein</fullName>
    </submittedName>
</protein>
<reference evidence="1 2" key="1">
    <citation type="submission" date="2010-09" db="EMBL/GenBank/DDBJ databases">
        <authorList>
            <person name="Weinstock G."/>
            <person name="Sodergren E."/>
            <person name="Clifton S."/>
            <person name="Fulton L."/>
            <person name="Fulton B."/>
            <person name="Courtney L."/>
            <person name="Fronick C."/>
            <person name="Harrison M."/>
            <person name="Strong C."/>
            <person name="Farmer C."/>
            <person name="Delahaunty K."/>
            <person name="Markovic C."/>
            <person name="Hall O."/>
            <person name="Minx P."/>
            <person name="Tomlinson C."/>
            <person name="Mitreva M."/>
            <person name="Hou S."/>
            <person name="Chen J."/>
            <person name="Wollam A."/>
            <person name="Pepin K.H."/>
            <person name="Johnson M."/>
            <person name="Bhonagiri V."/>
            <person name="Zhang X."/>
            <person name="Suruliraj S."/>
            <person name="Warren W."/>
            <person name="Chinwalla A."/>
            <person name="Mardis E.R."/>
            <person name="Wilson R.K."/>
        </authorList>
    </citation>
    <scope>NUCLEOTIDE SEQUENCE [LARGE SCALE GENOMIC DNA]</scope>
    <source>
        <strain evidence="1 2">MS 85-1</strain>
    </source>
</reference>
<evidence type="ECO:0000313" key="1">
    <source>
        <dbReference type="EMBL" id="EFU35743.1"/>
    </source>
</evidence>
<evidence type="ECO:0000313" key="2">
    <source>
        <dbReference type="Proteomes" id="UP000005056"/>
    </source>
</evidence>
<accession>A0AAN3MAQ1</accession>
<gene>
    <name evidence="1" type="ORF">HMPREF9350_02399</name>
</gene>
<dbReference type="Proteomes" id="UP000005056">
    <property type="component" value="Unassembled WGS sequence"/>
</dbReference>